<dbReference type="EC" id="2.5.1.7" evidence="12"/>
<evidence type="ECO:0000256" key="10">
    <source>
        <dbReference type="ARBA" id="ARBA00038367"/>
    </source>
</evidence>
<feature type="active site" description="Proton donor" evidence="12">
    <location>
        <position position="117"/>
    </location>
</feature>
<dbReference type="Pfam" id="PF00275">
    <property type="entry name" value="EPSP_synthase"/>
    <property type="match status" value="1"/>
</dbReference>
<dbReference type="GO" id="GO:0051301">
    <property type="term" value="P:cell division"/>
    <property type="evidence" value="ECO:0007669"/>
    <property type="project" value="UniProtKB-KW"/>
</dbReference>
<dbReference type="EMBL" id="JALEMU010000015">
    <property type="protein sequence ID" value="MCI5754769.1"/>
    <property type="molecule type" value="Genomic_DNA"/>
</dbReference>
<evidence type="ECO:0000256" key="9">
    <source>
        <dbReference type="ARBA" id="ARBA00023316"/>
    </source>
</evidence>
<evidence type="ECO:0000256" key="5">
    <source>
        <dbReference type="ARBA" id="ARBA00022679"/>
    </source>
</evidence>
<dbReference type="GO" id="GO:0008760">
    <property type="term" value="F:UDP-N-acetylglucosamine 1-carboxyvinyltransferase activity"/>
    <property type="evidence" value="ECO:0007669"/>
    <property type="project" value="UniProtKB-UniRule"/>
</dbReference>
<dbReference type="GO" id="GO:0071555">
    <property type="term" value="P:cell wall organization"/>
    <property type="evidence" value="ECO:0007669"/>
    <property type="project" value="UniProtKB-KW"/>
</dbReference>
<keyword evidence="4 12" id="KW-0132">Cell division</keyword>
<evidence type="ECO:0000256" key="1">
    <source>
        <dbReference type="ARBA" id="ARBA00004496"/>
    </source>
</evidence>
<comment type="subcellular location">
    <subcellularLocation>
        <location evidence="1 12">Cytoplasm</location>
    </subcellularLocation>
</comment>
<dbReference type="NCBIfam" id="NF009470">
    <property type="entry name" value="PRK12830.1"/>
    <property type="match status" value="1"/>
</dbReference>
<dbReference type="FunFam" id="3.65.10.10:FF:000001">
    <property type="entry name" value="UDP-N-acetylglucosamine 1-carboxyvinyltransferase"/>
    <property type="match status" value="1"/>
</dbReference>
<keyword evidence="3 12" id="KW-0963">Cytoplasm</keyword>
<proteinExistence type="inferred from homology"/>
<dbReference type="InterPro" id="IPR036968">
    <property type="entry name" value="Enolpyruvate_Tfrase_sf"/>
</dbReference>
<evidence type="ECO:0000256" key="11">
    <source>
        <dbReference type="ARBA" id="ARBA00047527"/>
    </source>
</evidence>
<feature type="binding site" evidence="12">
    <location>
        <position position="328"/>
    </location>
    <ligand>
        <name>UDP-N-acetyl-alpha-D-glucosamine</name>
        <dbReference type="ChEBI" id="CHEBI:57705"/>
    </ligand>
</feature>
<evidence type="ECO:0000256" key="12">
    <source>
        <dbReference type="HAMAP-Rule" id="MF_00111"/>
    </source>
</evidence>
<dbReference type="AlphaFoldDB" id="A0AAE3K0S8"/>
<feature type="modified residue" description="2-(S-cysteinyl)pyruvic acid O-phosphothioketal" evidence="12">
    <location>
        <position position="117"/>
    </location>
</feature>
<evidence type="ECO:0000256" key="2">
    <source>
        <dbReference type="ARBA" id="ARBA00004752"/>
    </source>
</evidence>
<comment type="catalytic activity">
    <reaction evidence="11 12">
        <text>phosphoenolpyruvate + UDP-N-acetyl-alpha-D-glucosamine = UDP-N-acetyl-3-O-(1-carboxyvinyl)-alpha-D-glucosamine + phosphate</text>
        <dbReference type="Rhea" id="RHEA:18681"/>
        <dbReference type="ChEBI" id="CHEBI:43474"/>
        <dbReference type="ChEBI" id="CHEBI:57705"/>
        <dbReference type="ChEBI" id="CHEBI:58702"/>
        <dbReference type="ChEBI" id="CHEBI:68483"/>
        <dbReference type="EC" id="2.5.1.7"/>
    </reaction>
</comment>
<keyword evidence="9 12" id="KW-0961">Cell wall biogenesis/degradation</keyword>
<dbReference type="SUPFAM" id="SSF55205">
    <property type="entry name" value="EPT/RTPC-like"/>
    <property type="match status" value="1"/>
</dbReference>
<keyword evidence="5 12" id="KW-0808">Transferase</keyword>
<keyword evidence="7 12" id="KW-0573">Peptidoglycan synthesis</keyword>
<comment type="caution">
    <text evidence="12">Lacks conserved residue(s) required for the propagation of feature annotation.</text>
</comment>
<organism evidence="14 15">
    <name type="scientific">Candidatus Colimorpha enterica</name>
    <dbReference type="NCBI Taxonomy" id="3083063"/>
    <lineage>
        <taxon>Bacteria</taxon>
        <taxon>Pseudomonadati</taxon>
        <taxon>Bacteroidota</taxon>
        <taxon>Bacteroidia</taxon>
        <taxon>Bacteroidales</taxon>
        <taxon>Candidatus Colimorpha</taxon>
    </lineage>
</organism>
<dbReference type="Gene3D" id="3.65.10.10">
    <property type="entry name" value="Enolpyruvate transferase domain"/>
    <property type="match status" value="2"/>
</dbReference>
<dbReference type="NCBIfam" id="TIGR01072">
    <property type="entry name" value="murA"/>
    <property type="match status" value="1"/>
</dbReference>
<feature type="binding site" evidence="12">
    <location>
        <begin position="22"/>
        <end position="23"/>
    </location>
    <ligand>
        <name>phosphoenolpyruvate</name>
        <dbReference type="ChEBI" id="CHEBI:58702"/>
    </ligand>
</feature>
<dbReference type="GO" id="GO:0008360">
    <property type="term" value="P:regulation of cell shape"/>
    <property type="evidence" value="ECO:0007669"/>
    <property type="project" value="UniProtKB-KW"/>
</dbReference>
<feature type="binding site" evidence="12">
    <location>
        <position position="306"/>
    </location>
    <ligand>
        <name>UDP-N-acetyl-alpha-D-glucosamine</name>
        <dbReference type="ChEBI" id="CHEBI:57705"/>
    </ligand>
</feature>
<accession>A0AAE3K0S8</accession>
<evidence type="ECO:0000313" key="15">
    <source>
        <dbReference type="Proteomes" id="UP001139365"/>
    </source>
</evidence>
<dbReference type="CDD" id="cd01555">
    <property type="entry name" value="UdpNAET"/>
    <property type="match status" value="1"/>
</dbReference>
<dbReference type="GO" id="GO:0005737">
    <property type="term" value="C:cytoplasm"/>
    <property type="evidence" value="ECO:0007669"/>
    <property type="project" value="UniProtKB-SubCell"/>
</dbReference>
<keyword evidence="8 12" id="KW-0131">Cell cycle</keyword>
<evidence type="ECO:0000256" key="6">
    <source>
        <dbReference type="ARBA" id="ARBA00022960"/>
    </source>
</evidence>
<evidence type="ECO:0000256" key="4">
    <source>
        <dbReference type="ARBA" id="ARBA00022618"/>
    </source>
</evidence>
<comment type="similarity">
    <text evidence="10 12">Belongs to the EPSP synthase family. MurA subfamily.</text>
</comment>
<dbReference type="HAMAP" id="MF_00111">
    <property type="entry name" value="MurA"/>
    <property type="match status" value="1"/>
</dbReference>
<evidence type="ECO:0000256" key="3">
    <source>
        <dbReference type="ARBA" id="ARBA00022490"/>
    </source>
</evidence>
<dbReference type="InterPro" id="IPR005750">
    <property type="entry name" value="UDP_GlcNAc_COvinyl_MurA"/>
</dbReference>
<comment type="pathway">
    <text evidence="2 12">Cell wall biogenesis; peptidoglycan biosynthesis.</text>
</comment>
<comment type="caution">
    <text evidence="14">The sequence shown here is derived from an EMBL/GenBank/DDBJ whole genome shotgun (WGS) entry which is preliminary data.</text>
</comment>
<dbReference type="InterPro" id="IPR001986">
    <property type="entry name" value="Enolpyruvate_Tfrase_dom"/>
</dbReference>
<feature type="binding site" evidence="12">
    <location>
        <position position="93"/>
    </location>
    <ligand>
        <name>UDP-N-acetyl-alpha-D-glucosamine</name>
        <dbReference type="ChEBI" id="CHEBI:57705"/>
    </ligand>
</feature>
<dbReference type="GO" id="GO:0019277">
    <property type="term" value="P:UDP-N-acetylgalactosamine biosynthetic process"/>
    <property type="evidence" value="ECO:0007669"/>
    <property type="project" value="InterPro"/>
</dbReference>
<evidence type="ECO:0000256" key="7">
    <source>
        <dbReference type="ARBA" id="ARBA00022984"/>
    </source>
</evidence>
<name>A0AAE3K0S8_9BACT</name>
<reference evidence="14 15" key="1">
    <citation type="submission" date="2022-03" db="EMBL/GenBank/DDBJ databases">
        <title>Metagenome-assembled genomes from swine fecal metagenomes.</title>
        <authorList>
            <person name="Holman D.B."/>
            <person name="Kommadath A."/>
        </authorList>
    </citation>
    <scope>NUCLEOTIDE SEQUENCE [LARGE SCALE GENOMIC DNA]</scope>
    <source>
        <strain evidence="14">SUG147</strain>
    </source>
</reference>
<evidence type="ECO:0000313" key="14">
    <source>
        <dbReference type="EMBL" id="MCI5754769.1"/>
    </source>
</evidence>
<dbReference type="InterPro" id="IPR013792">
    <property type="entry name" value="RNA3'P_cycl/enolpyr_Trfase_a/b"/>
</dbReference>
<dbReference type="PANTHER" id="PTHR43783:SF2">
    <property type="entry name" value="UDP-N-ACETYLGLUCOSAMINE 1-CARBOXYVINYLTRANSFERASE 2"/>
    <property type="match status" value="1"/>
</dbReference>
<gene>
    <name evidence="12" type="primary">murA</name>
    <name evidence="14" type="ORF">MR241_00560</name>
</gene>
<comment type="function">
    <text evidence="12">Cell wall formation. Adds enolpyruvyl to UDP-N-acetylglucosamine.</text>
</comment>
<evidence type="ECO:0000256" key="8">
    <source>
        <dbReference type="ARBA" id="ARBA00023306"/>
    </source>
</evidence>
<keyword evidence="6 12" id="KW-0133">Cell shape</keyword>
<dbReference type="Proteomes" id="UP001139365">
    <property type="component" value="Unassembled WGS sequence"/>
</dbReference>
<protein>
    <recommendedName>
        <fullName evidence="12">UDP-N-acetylglucosamine 1-carboxyvinyltransferase</fullName>
        <ecNumber evidence="12">2.5.1.7</ecNumber>
    </recommendedName>
    <alternativeName>
        <fullName evidence="12">Enoylpyruvate transferase</fullName>
    </alternativeName>
    <alternativeName>
        <fullName evidence="12">UDP-N-acetylglucosamine enolpyruvyl transferase</fullName>
        <shortName evidence="12">EPT</shortName>
    </alternativeName>
</protein>
<dbReference type="InterPro" id="IPR050068">
    <property type="entry name" value="MurA_subfamily"/>
</dbReference>
<keyword evidence="12" id="KW-0670">Pyruvate</keyword>
<dbReference type="PANTHER" id="PTHR43783">
    <property type="entry name" value="UDP-N-ACETYLGLUCOSAMINE 1-CARBOXYVINYLTRANSFERASE"/>
    <property type="match status" value="1"/>
</dbReference>
<evidence type="ECO:0000259" key="13">
    <source>
        <dbReference type="Pfam" id="PF00275"/>
    </source>
</evidence>
<dbReference type="NCBIfam" id="NF006873">
    <property type="entry name" value="PRK09369.1"/>
    <property type="match status" value="1"/>
</dbReference>
<sequence>MEKIVINGGSPLRGSIEVSGMKNAALPILMGCLLVEDKCIIENLPEIDDVSLSLKILSTMGLEIRMINRTTVEIDSTYAVGGSSPIDLVRKMRASYYLLGAELGRFGRAYVGYPGGCDFGVRPIDQHIKGFEALGASVSVEGGYVEAVAKDGLKADNIFFDVITVGGTMNVMLAAVKAKGVTVIENAAREPHIVDLANFLNTCGAKISGAGTDTIKIKGVDKLHGCTYAIIPDMIEAGTYMIAAAATKGSLRITNVIPKHLESISAKLEEMGLDIVYDDESVTVTYIGPMNRINVKTMPYPGFPTDMQPQMGVLLCLANGVSCLSEGVYDNRFRYVEELKRMGASVKVDGRTAVIEGVQKLSPAQIKAVDLRAGAAMVIAGLATAGQTEIEDIHHIERGYDDIVGKLKSVGADIKKVVRPDSTAFAKAN</sequence>
<dbReference type="GO" id="GO:0009252">
    <property type="term" value="P:peptidoglycan biosynthetic process"/>
    <property type="evidence" value="ECO:0007669"/>
    <property type="project" value="UniProtKB-UniRule"/>
</dbReference>
<feature type="binding site" evidence="12">
    <location>
        <begin position="122"/>
        <end position="126"/>
    </location>
    <ligand>
        <name>UDP-N-acetyl-alpha-D-glucosamine</name>
        <dbReference type="ChEBI" id="CHEBI:57705"/>
    </ligand>
</feature>
<feature type="domain" description="Enolpyruvate transferase" evidence="13">
    <location>
        <begin position="7"/>
        <end position="407"/>
    </location>
</feature>